<evidence type="ECO:0000256" key="2">
    <source>
        <dbReference type="ARBA" id="ARBA00022649"/>
    </source>
</evidence>
<organism evidence="3">
    <name type="scientific">uncultured Thermomicrobiales bacterium</name>
    <dbReference type="NCBI Taxonomy" id="1645740"/>
    <lineage>
        <taxon>Bacteria</taxon>
        <taxon>Pseudomonadati</taxon>
        <taxon>Thermomicrobiota</taxon>
        <taxon>Thermomicrobia</taxon>
        <taxon>Thermomicrobiales</taxon>
        <taxon>environmental samples</taxon>
    </lineage>
</organism>
<evidence type="ECO:0008006" key="4">
    <source>
        <dbReference type="Google" id="ProtNLM"/>
    </source>
</evidence>
<dbReference type="AlphaFoldDB" id="A0A6J4UMX2"/>
<comment type="similarity">
    <text evidence="1">Belongs to the RelE toxin family.</text>
</comment>
<gene>
    <name evidence="3" type="ORF">AVDCRST_MAG18-509</name>
</gene>
<dbReference type="PANTHER" id="PTHR33755">
    <property type="entry name" value="TOXIN PARE1-RELATED"/>
    <property type="match status" value="1"/>
</dbReference>
<sequence>MRIFWTTPALRDLTALFDYFATRDPEVALSTDTAIREAVQRLGDFPHRGRPGRRDGTRELVIAGLPYLVAYAAQETRVTVLRVLHTVQDWPSRRWVD</sequence>
<evidence type="ECO:0000313" key="3">
    <source>
        <dbReference type="EMBL" id="CAA9553558.1"/>
    </source>
</evidence>
<dbReference type="InterPro" id="IPR035093">
    <property type="entry name" value="RelE/ParE_toxin_dom_sf"/>
</dbReference>
<keyword evidence="2" id="KW-1277">Toxin-antitoxin system</keyword>
<dbReference type="Pfam" id="PF05016">
    <property type="entry name" value="ParE_toxin"/>
    <property type="match status" value="1"/>
</dbReference>
<dbReference type="PANTHER" id="PTHR33755:SF6">
    <property type="entry name" value="PLASMID STABILIZATION SYSTEM PROTEIN"/>
    <property type="match status" value="1"/>
</dbReference>
<protein>
    <recommendedName>
        <fullName evidence="4">Death on curing protein, Doc toxin</fullName>
    </recommendedName>
</protein>
<dbReference type="InterPro" id="IPR051803">
    <property type="entry name" value="TA_system_RelE-like_toxin"/>
</dbReference>
<dbReference type="NCBIfam" id="TIGR02385">
    <property type="entry name" value="RelE_StbE"/>
    <property type="match status" value="1"/>
</dbReference>
<dbReference type="InterPro" id="IPR007712">
    <property type="entry name" value="RelE/ParE_toxin"/>
</dbReference>
<dbReference type="Gene3D" id="3.30.2310.20">
    <property type="entry name" value="RelE-like"/>
    <property type="match status" value="1"/>
</dbReference>
<evidence type="ECO:0000256" key="1">
    <source>
        <dbReference type="ARBA" id="ARBA00006226"/>
    </source>
</evidence>
<accession>A0A6J4UMX2</accession>
<dbReference type="EMBL" id="CADCWN010000035">
    <property type="protein sequence ID" value="CAA9553558.1"/>
    <property type="molecule type" value="Genomic_DNA"/>
</dbReference>
<reference evidence="3" key="1">
    <citation type="submission" date="2020-02" db="EMBL/GenBank/DDBJ databases">
        <authorList>
            <person name="Meier V. D."/>
        </authorList>
    </citation>
    <scope>NUCLEOTIDE SEQUENCE</scope>
    <source>
        <strain evidence="3">AVDCRST_MAG18</strain>
    </source>
</reference>
<proteinExistence type="inferred from homology"/>
<name>A0A6J4UMX2_9BACT</name>